<evidence type="ECO:0008006" key="3">
    <source>
        <dbReference type="Google" id="ProtNLM"/>
    </source>
</evidence>
<organism evidence="1 2">
    <name type="scientific">Austropuccinia psidii MF-1</name>
    <dbReference type="NCBI Taxonomy" id="1389203"/>
    <lineage>
        <taxon>Eukaryota</taxon>
        <taxon>Fungi</taxon>
        <taxon>Dikarya</taxon>
        <taxon>Basidiomycota</taxon>
        <taxon>Pucciniomycotina</taxon>
        <taxon>Pucciniomycetes</taxon>
        <taxon>Pucciniales</taxon>
        <taxon>Sphaerophragmiaceae</taxon>
        <taxon>Austropuccinia</taxon>
    </lineage>
</organism>
<name>A0A9Q3E0J5_9BASI</name>
<gene>
    <name evidence="1" type="ORF">O181_051218</name>
</gene>
<dbReference type="EMBL" id="AVOT02022219">
    <property type="protein sequence ID" value="MBW0511503.1"/>
    <property type="molecule type" value="Genomic_DNA"/>
</dbReference>
<sequence>MRHELIDMLYTYKSELPSHNEPLGTIKENEVDITLNIDKQYPPVLRRPAYQASPRAREALEKHIQELIKLGVIKKLDHNEEVEVTTPVIISWHIDKSRMV</sequence>
<reference evidence="1" key="1">
    <citation type="submission" date="2021-03" db="EMBL/GenBank/DDBJ databases">
        <title>Draft genome sequence of rust myrtle Austropuccinia psidii MF-1, a brazilian biotype.</title>
        <authorList>
            <person name="Quecine M.C."/>
            <person name="Pachon D.M.R."/>
            <person name="Bonatelli M.L."/>
            <person name="Correr F.H."/>
            <person name="Franceschini L.M."/>
            <person name="Leite T.F."/>
            <person name="Margarido G.R.A."/>
            <person name="Almeida C.A."/>
            <person name="Ferrarezi J.A."/>
            <person name="Labate C.A."/>
        </authorList>
    </citation>
    <scope>NUCLEOTIDE SEQUENCE</scope>
    <source>
        <strain evidence="1">MF-1</strain>
    </source>
</reference>
<evidence type="ECO:0000313" key="2">
    <source>
        <dbReference type="Proteomes" id="UP000765509"/>
    </source>
</evidence>
<evidence type="ECO:0000313" key="1">
    <source>
        <dbReference type="EMBL" id="MBW0511503.1"/>
    </source>
</evidence>
<dbReference type="Proteomes" id="UP000765509">
    <property type="component" value="Unassembled WGS sequence"/>
</dbReference>
<comment type="caution">
    <text evidence="1">The sequence shown here is derived from an EMBL/GenBank/DDBJ whole genome shotgun (WGS) entry which is preliminary data.</text>
</comment>
<proteinExistence type="predicted"/>
<dbReference type="AlphaFoldDB" id="A0A9Q3E0J5"/>
<dbReference type="Gene3D" id="3.10.10.10">
    <property type="entry name" value="HIV Type 1 Reverse Transcriptase, subunit A, domain 1"/>
    <property type="match status" value="1"/>
</dbReference>
<protein>
    <recommendedName>
        <fullName evidence="3">Reverse transcriptase domain-containing protein</fullName>
    </recommendedName>
</protein>
<accession>A0A9Q3E0J5</accession>
<keyword evidence="2" id="KW-1185">Reference proteome</keyword>